<reference evidence="10" key="1">
    <citation type="submission" date="2019-03" db="EMBL/GenBank/DDBJ databases">
        <title>Flavobacterium sp.</title>
        <authorList>
            <person name="Kim H."/>
        </authorList>
    </citation>
    <scope>NUCLEOTIDE SEQUENCE [LARGE SCALE GENOMIC DNA]</scope>
    <source>
        <strain evidence="10">GS13</strain>
    </source>
</reference>
<dbReference type="PANTHER" id="PTHR30349">
    <property type="entry name" value="PHAGE INTEGRASE-RELATED"/>
    <property type="match status" value="1"/>
</dbReference>
<dbReference type="InterPro" id="IPR010998">
    <property type="entry name" value="Integrase_recombinase_N"/>
</dbReference>
<dbReference type="Proteomes" id="UP000291124">
    <property type="component" value="Chromosome"/>
</dbReference>
<keyword evidence="10" id="KW-1185">Reference proteome</keyword>
<dbReference type="PROSITE" id="PS51898">
    <property type="entry name" value="TYR_RECOMBINASE"/>
    <property type="match status" value="1"/>
</dbReference>
<feature type="domain" description="Core-binding (CB)" evidence="8">
    <location>
        <begin position="102"/>
        <end position="186"/>
    </location>
</feature>
<keyword evidence="6" id="KW-0175">Coiled coil</keyword>
<dbReference type="AlphaFoldDB" id="A0A4P6YB37"/>
<keyword evidence="3 5" id="KW-0238">DNA-binding</keyword>
<keyword evidence="2" id="KW-0229">DNA integration</keyword>
<dbReference type="Pfam" id="PF13102">
    <property type="entry name" value="Phage_int_SAM_5"/>
    <property type="match status" value="1"/>
</dbReference>
<dbReference type="OrthoDB" id="9806835at2"/>
<evidence type="ECO:0000259" key="7">
    <source>
        <dbReference type="PROSITE" id="PS51898"/>
    </source>
</evidence>
<evidence type="ECO:0000259" key="8">
    <source>
        <dbReference type="PROSITE" id="PS51900"/>
    </source>
</evidence>
<dbReference type="KEGG" id="fnk:E1750_16140"/>
<dbReference type="InterPro" id="IPR050090">
    <property type="entry name" value="Tyrosine_recombinase_XerCD"/>
</dbReference>
<accession>A0A4P6YB37</accession>
<dbReference type="InterPro" id="IPR025269">
    <property type="entry name" value="SAM-like_dom"/>
</dbReference>
<evidence type="ECO:0000313" key="9">
    <source>
        <dbReference type="EMBL" id="QBN20259.1"/>
    </source>
</evidence>
<sequence length="405" mass="46775">MASIKLILRTHQADQTGHSPLYIRVIKDRKTKFITAGVKLKENEWDEAKQKVKKNHPNSARMNASLSQKIADAEGQLADLERKVKSVSINKIKEAIKGKEVPNFFDYAYKRCEKIKGNLAVSSHRAYYGNIKKFEEYLGTRDIYFDDITVSVLMDYISHLSNVKKNTNTTQRQKIIILAIMFKEAIKEDIIPPHMYPFSKIKLTRNNSSRSFLSKEQIQGLLNLNFAPGSISEIARDMFVFSIYAGGLRFSDVVDLQHQHFNVEESRIKKVIRKTSRLHQFKMGSVALNILAKYQKENALEDDFIFPIVKNKELYFKNEETKHKIIESGNVLCNTYLRKIGKEMKLPFSLSFHLSRHSFATNALNNGMRIEHVSKLMDHKEISTTQIYAKIISEELDKAVDNYIF</sequence>
<evidence type="ECO:0000256" key="6">
    <source>
        <dbReference type="SAM" id="Coils"/>
    </source>
</evidence>
<dbReference type="InterPro" id="IPR011010">
    <property type="entry name" value="DNA_brk_join_enz"/>
</dbReference>
<dbReference type="EMBL" id="CP037933">
    <property type="protein sequence ID" value="QBN20259.1"/>
    <property type="molecule type" value="Genomic_DNA"/>
</dbReference>
<feature type="domain" description="Tyr recombinase" evidence="7">
    <location>
        <begin position="208"/>
        <end position="401"/>
    </location>
</feature>
<dbReference type="Gene3D" id="1.10.443.10">
    <property type="entry name" value="Intergrase catalytic core"/>
    <property type="match status" value="1"/>
</dbReference>
<dbReference type="InterPro" id="IPR002104">
    <property type="entry name" value="Integrase_catalytic"/>
</dbReference>
<dbReference type="RefSeq" id="WP_133277760.1">
    <property type="nucleotide sequence ID" value="NZ_CP037933.1"/>
</dbReference>
<dbReference type="InterPro" id="IPR035386">
    <property type="entry name" value="Arm-DNA-bind_5"/>
</dbReference>
<dbReference type="InterPro" id="IPR013762">
    <property type="entry name" value="Integrase-like_cat_sf"/>
</dbReference>
<proteinExistence type="inferred from homology"/>
<name>A0A4P6YB37_9FLAO</name>
<organism evidence="9 10">
    <name type="scientific">Flavobacterium nackdongense</name>
    <dbReference type="NCBI Taxonomy" id="2547394"/>
    <lineage>
        <taxon>Bacteria</taxon>
        <taxon>Pseudomonadati</taxon>
        <taxon>Bacteroidota</taxon>
        <taxon>Flavobacteriia</taxon>
        <taxon>Flavobacteriales</taxon>
        <taxon>Flavobacteriaceae</taxon>
        <taxon>Flavobacterium</taxon>
    </lineage>
</organism>
<dbReference type="InterPro" id="IPR044068">
    <property type="entry name" value="CB"/>
</dbReference>
<evidence type="ECO:0000256" key="3">
    <source>
        <dbReference type="ARBA" id="ARBA00023125"/>
    </source>
</evidence>
<dbReference type="GO" id="GO:0003677">
    <property type="term" value="F:DNA binding"/>
    <property type="evidence" value="ECO:0007669"/>
    <property type="project" value="UniProtKB-UniRule"/>
</dbReference>
<comment type="similarity">
    <text evidence="1">Belongs to the 'phage' integrase family.</text>
</comment>
<evidence type="ECO:0000256" key="1">
    <source>
        <dbReference type="ARBA" id="ARBA00008857"/>
    </source>
</evidence>
<evidence type="ECO:0000313" key="10">
    <source>
        <dbReference type="Proteomes" id="UP000291124"/>
    </source>
</evidence>
<evidence type="ECO:0000256" key="2">
    <source>
        <dbReference type="ARBA" id="ARBA00022908"/>
    </source>
</evidence>
<dbReference type="PROSITE" id="PS51900">
    <property type="entry name" value="CB"/>
    <property type="match status" value="1"/>
</dbReference>
<dbReference type="CDD" id="cd01185">
    <property type="entry name" value="INTN1_C_like"/>
    <property type="match status" value="1"/>
</dbReference>
<dbReference type="Pfam" id="PF00589">
    <property type="entry name" value="Phage_integrase"/>
    <property type="match status" value="1"/>
</dbReference>
<dbReference type="GO" id="GO:0015074">
    <property type="term" value="P:DNA integration"/>
    <property type="evidence" value="ECO:0007669"/>
    <property type="project" value="UniProtKB-KW"/>
</dbReference>
<dbReference type="Gene3D" id="1.10.150.130">
    <property type="match status" value="1"/>
</dbReference>
<evidence type="ECO:0000256" key="4">
    <source>
        <dbReference type="ARBA" id="ARBA00023172"/>
    </source>
</evidence>
<dbReference type="Pfam" id="PF17293">
    <property type="entry name" value="Arm-DNA-bind_5"/>
    <property type="match status" value="1"/>
</dbReference>
<evidence type="ECO:0000256" key="5">
    <source>
        <dbReference type="PROSITE-ProRule" id="PRU01248"/>
    </source>
</evidence>
<protein>
    <submittedName>
        <fullName evidence="9">Site-specific integrase</fullName>
    </submittedName>
</protein>
<dbReference type="SUPFAM" id="SSF56349">
    <property type="entry name" value="DNA breaking-rejoining enzymes"/>
    <property type="match status" value="1"/>
</dbReference>
<feature type="coiled-coil region" evidence="6">
    <location>
        <begin position="63"/>
        <end position="90"/>
    </location>
</feature>
<gene>
    <name evidence="9" type="ORF">E1750_16140</name>
</gene>
<dbReference type="PANTHER" id="PTHR30349:SF64">
    <property type="entry name" value="PROPHAGE INTEGRASE INTD-RELATED"/>
    <property type="match status" value="1"/>
</dbReference>
<dbReference type="GO" id="GO:0006310">
    <property type="term" value="P:DNA recombination"/>
    <property type="evidence" value="ECO:0007669"/>
    <property type="project" value="UniProtKB-KW"/>
</dbReference>
<keyword evidence="4" id="KW-0233">DNA recombination</keyword>